<name>A0A1I1FCU3_9BACT</name>
<organism evidence="5 6">
    <name type="scientific">Spirosoma endophyticum</name>
    <dbReference type="NCBI Taxonomy" id="662367"/>
    <lineage>
        <taxon>Bacteria</taxon>
        <taxon>Pseudomonadati</taxon>
        <taxon>Bacteroidota</taxon>
        <taxon>Cytophagia</taxon>
        <taxon>Cytophagales</taxon>
        <taxon>Cytophagaceae</taxon>
        <taxon>Spirosoma</taxon>
    </lineage>
</organism>
<evidence type="ECO:0000256" key="1">
    <source>
        <dbReference type="ARBA" id="ARBA00023002"/>
    </source>
</evidence>
<keyword evidence="1" id="KW-0560">Oxidoreductase</keyword>
<gene>
    <name evidence="5" type="ORF">SAMN05216167_101201</name>
</gene>
<protein>
    <submittedName>
        <fullName evidence="5">Tagaturonate reductase</fullName>
    </submittedName>
</protein>
<dbReference type="Gene3D" id="1.10.1040.10">
    <property type="entry name" value="N-(1-d-carboxylethyl)-l-norvaline Dehydrogenase, domain 2"/>
    <property type="match status" value="1"/>
</dbReference>
<dbReference type="InterPro" id="IPR036291">
    <property type="entry name" value="NAD(P)-bd_dom_sf"/>
</dbReference>
<dbReference type="PANTHER" id="PTHR30524">
    <property type="entry name" value="MANNITOL-1-PHOSPHATE 5-DEHYDROGENASE"/>
    <property type="match status" value="1"/>
</dbReference>
<evidence type="ECO:0000256" key="2">
    <source>
        <dbReference type="ARBA" id="ARBA00023027"/>
    </source>
</evidence>
<dbReference type="OrthoDB" id="9768714at2"/>
<dbReference type="STRING" id="662367.SAMN05216167_101201"/>
<feature type="domain" description="Mannitol dehydrogenase N-terminal" evidence="3">
    <location>
        <begin position="31"/>
        <end position="270"/>
    </location>
</feature>
<dbReference type="GO" id="GO:0005829">
    <property type="term" value="C:cytosol"/>
    <property type="evidence" value="ECO:0007669"/>
    <property type="project" value="TreeGrafter"/>
</dbReference>
<reference evidence="5 6" key="1">
    <citation type="submission" date="2016-10" db="EMBL/GenBank/DDBJ databases">
        <authorList>
            <person name="de Groot N.N."/>
        </authorList>
    </citation>
    <scope>NUCLEOTIDE SEQUENCE [LARGE SCALE GENOMIC DNA]</scope>
    <source>
        <strain evidence="5 6">DSM 26130</strain>
    </source>
</reference>
<dbReference type="NCBIfam" id="NF002969">
    <property type="entry name" value="PRK03643.1"/>
    <property type="match status" value="1"/>
</dbReference>
<feature type="domain" description="Mannitol dehydrogenase C-terminal" evidence="4">
    <location>
        <begin position="286"/>
        <end position="487"/>
    </location>
</feature>
<dbReference type="RefSeq" id="WP_093822604.1">
    <property type="nucleotide sequence ID" value="NZ_FOLQ01000001.1"/>
</dbReference>
<dbReference type="InterPro" id="IPR013328">
    <property type="entry name" value="6PGD_dom2"/>
</dbReference>
<dbReference type="EMBL" id="FOLQ01000001">
    <property type="protein sequence ID" value="SFB97091.1"/>
    <property type="molecule type" value="Genomic_DNA"/>
</dbReference>
<dbReference type="InterPro" id="IPR013131">
    <property type="entry name" value="Mannitol_DH_N"/>
</dbReference>
<accession>A0A1I1FCU3</accession>
<dbReference type="Proteomes" id="UP000198598">
    <property type="component" value="Unassembled WGS sequence"/>
</dbReference>
<evidence type="ECO:0000259" key="4">
    <source>
        <dbReference type="Pfam" id="PF08125"/>
    </source>
</evidence>
<dbReference type="Pfam" id="PF08125">
    <property type="entry name" value="Mannitol_dh_C"/>
    <property type="match status" value="1"/>
</dbReference>
<evidence type="ECO:0000259" key="3">
    <source>
        <dbReference type="Pfam" id="PF01232"/>
    </source>
</evidence>
<dbReference type="SUPFAM" id="SSF48179">
    <property type="entry name" value="6-phosphogluconate dehydrogenase C-terminal domain-like"/>
    <property type="match status" value="1"/>
</dbReference>
<dbReference type="AlphaFoldDB" id="A0A1I1FCU3"/>
<dbReference type="PANTHER" id="PTHR30524:SF0">
    <property type="entry name" value="ALTRONATE OXIDOREDUCTASE-RELATED"/>
    <property type="match status" value="1"/>
</dbReference>
<proteinExistence type="predicted"/>
<dbReference type="GO" id="GO:0008926">
    <property type="term" value="F:mannitol-1-phosphate 5-dehydrogenase activity"/>
    <property type="evidence" value="ECO:0007669"/>
    <property type="project" value="TreeGrafter"/>
</dbReference>
<sequence>MNPLSFQTLPLIQPSIPINLPSAQLQDLPEKVLQFGTGVLLRGLPDYLIDKANRQGIFNGRIVVVKSTDGGDLTAFARQDNLYTLCIRGVENRQLIEENVICSAISRVLSARQEWDEVLRVAASPDLQLVISNTTEVGIQLIPEDIRLTPPESFPGKLLAVLYARYQAFSGDPAKGLVIVPTELIPENGTKLAVILLDLAHRNDLEPAFIDWLEKANTCCNSLVDRIVPGRPDTVTYQALTEQLGYEDELLTVSEVYTLWAIEGNKHVQQVLSFHQADERVIIRPNIDQFRELKLRLLNGTHTLSCGLAFLSGFDTVREAMDDEVLSAFVSSVMLGELIPGIPYAVDDKIAQRFGFQVLDRFRNPYIEHRWLAITMQYSAKMQMRNIPTLLHYYEKLDSVTPRYVSIGFAAYLLFMRAVRQENGTWLGVRDGEAYPIHDTQAAYFADLWARLTPRELATTVLQNTALWGHDLTQLPGFADSVGTYLADMIENGVLTTISAQFGHIDIITK</sequence>
<dbReference type="SUPFAM" id="SSF51735">
    <property type="entry name" value="NAD(P)-binding Rossmann-fold domains"/>
    <property type="match status" value="1"/>
</dbReference>
<keyword evidence="2" id="KW-0520">NAD</keyword>
<dbReference type="InterPro" id="IPR008927">
    <property type="entry name" value="6-PGluconate_DH-like_C_sf"/>
</dbReference>
<keyword evidence="6" id="KW-1185">Reference proteome</keyword>
<evidence type="ECO:0000313" key="6">
    <source>
        <dbReference type="Proteomes" id="UP000198598"/>
    </source>
</evidence>
<dbReference type="InterPro" id="IPR013118">
    <property type="entry name" value="Mannitol_DH_C"/>
</dbReference>
<dbReference type="Gene3D" id="3.40.50.720">
    <property type="entry name" value="NAD(P)-binding Rossmann-like Domain"/>
    <property type="match status" value="1"/>
</dbReference>
<evidence type="ECO:0000313" key="5">
    <source>
        <dbReference type="EMBL" id="SFB97091.1"/>
    </source>
</evidence>
<dbReference type="GO" id="GO:0019592">
    <property type="term" value="P:mannitol catabolic process"/>
    <property type="evidence" value="ECO:0007669"/>
    <property type="project" value="TreeGrafter"/>
</dbReference>
<dbReference type="Pfam" id="PF01232">
    <property type="entry name" value="Mannitol_dh"/>
    <property type="match status" value="1"/>
</dbReference>